<evidence type="ECO:0000313" key="12">
    <source>
        <dbReference type="EMBL" id="KRF85390.1"/>
    </source>
</evidence>
<evidence type="ECO:0000256" key="6">
    <source>
        <dbReference type="ARBA" id="ARBA00023136"/>
    </source>
</evidence>
<feature type="compositionally biased region" description="Polar residues" evidence="7">
    <location>
        <begin position="578"/>
        <end position="589"/>
    </location>
</feature>
<evidence type="ECO:0000256" key="5">
    <source>
        <dbReference type="ARBA" id="ARBA00022989"/>
    </source>
</evidence>
<evidence type="ECO:0000259" key="9">
    <source>
        <dbReference type="Pfam" id="PF25987"/>
    </source>
</evidence>
<evidence type="ECO:0000313" key="10">
    <source>
        <dbReference type="EMBL" id="EDW71134.2"/>
    </source>
</evidence>
<proteinExistence type="predicted"/>
<evidence type="ECO:0000256" key="1">
    <source>
        <dbReference type="ARBA" id="ARBA00004141"/>
    </source>
</evidence>
<sequence length="1613" mass="175160">MSTINRRIKVKFRDAVLKTHKANALTCDRMDFTGVTSFLTGGKECCQSVLNVKLSRSKKSELKCTQKSPVKSSYYNRSTPNDPAVNTTFKRRRSASARHASVSESPIVCKTKKTLWQNCNILLLILVTFYLISSSHSILVEEQNTADSAEEHLPLKGNTNSNNTSFRSAGKSMLSNGTTGNGLGRPSVAASGYLDKLDNLERSVAAVLIKVAYGTTSTTKRSIPDNSYILGLTTVATPLLTTLRYQSSNQAQHNGARHRNYELDLERDHALPTSAPNADILKSNNNPTYPNPNRHHSSSHDRDRHRHTIQYNSTPMPSIPNLLKKAKGQPTIPMYPGDIPSYSPPSRSFFTPPLPPEYQNPFADKPTLRGTNNEGLISNTAPFNNRRPIPPPSLMPGHERIPFRPPDLAASIGNTDGNSNHNVNESYASSSADAKKLLVATSMQGAFDVAGDRKKALNTPSRPGNDAVAVEASDHNNNANYHNVQDKGVTNNGKESNANKRQEVLPNIRRILGSNGKKGDIPAVLLRHVTQRPLVNYHQPPASPIVSVDNAEIAKESSSSSSSSSNSDDKAASASVSPNINKSKQQSSGKLDLNDAAPRDLFGNNASQSAVTTPSAAAAIGEAAATSFTSATTNARPTNGNAVAGKAADTDSGTGTRDGGAVGAAAAAAASAHTTWTWAWNIHIYLSVILYTILAVYSLYKLVTFDKLTHLFAQSYFVYIYLILIAICIMRIFYLCFDAYNIHGTFPIFAAELLLNLPSTFLTVAFAVLILFLFLKSLNHKNNRYSALVRPLTVVVGCGVHVGLCITLHYVESYTLQNHHLYFQQQQQQQYFRRQQHQQQQQLQQQLLQQQVSMSPSTSLANPPPPPRVLSLICQIIYIFICLSLGLLYLYLYRILKRILRSKSQNYIHGYQNLSYAIHITIATALLFVLLAALQIFGAVCISAARPLISQANIVEVDWMQWGYQFSLRLIEIAIITLISWVTGLKTGVGSNTDGSVAVNGDVRMVGTAAGMSGFANSANATGSVMREKHGAAAHHHNSHSNVANFFLPCTSSSSQEQFETDYPAICNANTNLHTYTMRTGKLIYDDSYALNSLAGPSAASPSGGTEYQLQEPMYQRPYDTGSIRSAINHNITAEYGPQASRYHQHHPHHHHYNHNMRAAHEPEAYMSADYMTDATTDHYENPNFDLRTSSTGAVGVVGVGAMQKLGKNTVSSGSASASGSGSGSSGTSQQQMLLLQSDSCYSEPLQENSNYEFNNFERPVFKEKSTGSSSHPSDECWPDREREGLTLAKCCDRKPNNNSSTDAATFEIPERRSSNSTNSCSSSNGIRYASYNSYERSAYYNGGVRKSGTLNNIVNGSGMGGATGAGKGSATGPGSGPGRAISVVPASKRVNGAQTLAHTERSHYFQRGGRTLNTINRALASNDFELSPSICNALTLKQQHQIKQQQQQHPQYNHNSEEEDEEEDDDIISGSNVECTNLISNSEHGYCIASENSITSNPLCANKASAQHLHEQNNSKSTHHLHHSSQQQQEAAAASVPSPGELEPNVVSSATVSASGSASASPSSASDSMIVADQGFLRFRANEDVNAQHGKPQHGVMHQQNRSVSNALIANL</sequence>
<feature type="region of interest" description="Disordered" evidence="7">
    <location>
        <begin position="553"/>
        <end position="599"/>
    </location>
</feature>
<dbReference type="PANTHER" id="PTHR35578">
    <property type="entry name" value="PROLINE-RICH TRANSMEMBRANE PROTEIN 4-RELATED"/>
    <property type="match status" value="1"/>
</dbReference>
<keyword evidence="5 8" id="KW-1133">Transmembrane helix</keyword>
<evidence type="ECO:0000313" key="14">
    <source>
        <dbReference type="Proteomes" id="UP000008792"/>
    </source>
</evidence>
<feature type="region of interest" description="Disordered" evidence="7">
    <location>
        <begin position="273"/>
        <end position="304"/>
    </location>
</feature>
<feature type="compositionally biased region" description="Basic residues" evidence="7">
    <location>
        <begin position="293"/>
        <end position="304"/>
    </location>
</feature>
<evidence type="ECO:0000256" key="7">
    <source>
        <dbReference type="SAM" id="MobiDB-lite"/>
    </source>
</evidence>
<protein>
    <submittedName>
        <fullName evidence="10">Uncharacterized protein, isoform B</fullName>
    </submittedName>
    <submittedName>
        <fullName evidence="11">Uncharacterized protein, isoform C</fullName>
    </submittedName>
    <submittedName>
        <fullName evidence="12">Uncharacterized protein, isoform D</fullName>
    </submittedName>
    <submittedName>
        <fullName evidence="13">Uncharacterized protein, isoform E</fullName>
    </submittedName>
</protein>
<evidence type="ECO:0000256" key="4">
    <source>
        <dbReference type="ARBA" id="ARBA00022729"/>
    </source>
</evidence>
<dbReference type="STRING" id="7244.B4MF33"/>
<dbReference type="FunCoup" id="B4MF33">
    <property type="interactions" value="17"/>
</dbReference>
<dbReference type="InterPro" id="IPR052836">
    <property type="entry name" value="PRRT_domain-containing"/>
</dbReference>
<feature type="transmembrane region" description="Helical" evidence="8">
    <location>
        <begin position="120"/>
        <end position="139"/>
    </location>
</feature>
<feature type="compositionally biased region" description="Polar residues" evidence="7">
    <location>
        <begin position="477"/>
        <end position="496"/>
    </location>
</feature>
<feature type="region of interest" description="Disordered" evidence="7">
    <location>
        <begin position="1590"/>
        <end position="1613"/>
    </location>
</feature>
<feature type="domain" description="Proline-rich transmembrane protein 3/4" evidence="9">
    <location>
        <begin position="867"/>
        <end position="983"/>
    </location>
</feature>
<dbReference type="EMBL" id="CH940665">
    <property type="protein sequence ID" value="KRF85391.1"/>
    <property type="molecule type" value="Genomic_DNA"/>
</dbReference>
<feature type="compositionally biased region" description="Low complexity" evidence="7">
    <location>
        <begin position="1442"/>
        <end position="1452"/>
    </location>
</feature>
<gene>
    <name evidence="10" type="primary">Dvir\GJ15278</name>
    <name evidence="10" type="ORF">Dvir_GJ15278</name>
</gene>
<feature type="transmembrane region" description="Helical" evidence="8">
    <location>
        <begin position="754"/>
        <end position="775"/>
    </location>
</feature>
<dbReference type="InterPro" id="IPR059081">
    <property type="entry name" value="PRRT3-4"/>
</dbReference>
<evidence type="ECO:0000256" key="2">
    <source>
        <dbReference type="ARBA" id="ARBA00022553"/>
    </source>
</evidence>
<dbReference type="EMBL" id="CH940665">
    <property type="protein sequence ID" value="KRF85389.1"/>
    <property type="molecule type" value="Genomic_DNA"/>
</dbReference>
<feature type="compositionally biased region" description="Low complexity" evidence="7">
    <location>
        <begin position="1315"/>
        <end position="1324"/>
    </location>
</feature>
<dbReference type="KEGG" id="dvi:6636190"/>
<reference evidence="10" key="3">
    <citation type="submission" date="2008-06" db="EMBL/GenBank/DDBJ databases">
        <authorList>
            <consortium name="FlyBase"/>
        </authorList>
    </citation>
    <scope>NUCLEOTIDE SEQUENCE</scope>
    <source>
        <strain evidence="10">TSC#15010-1051.87</strain>
    </source>
</reference>
<dbReference type="EMBL" id="CH940665">
    <property type="protein sequence ID" value="EDW71134.2"/>
    <property type="molecule type" value="Genomic_DNA"/>
</dbReference>
<feature type="region of interest" description="Disordered" evidence="7">
    <location>
        <begin position="477"/>
        <end position="502"/>
    </location>
</feature>
<accession>B4MF33</accession>
<dbReference type="EMBL" id="CH940665">
    <property type="protein sequence ID" value="KRF85390.1"/>
    <property type="molecule type" value="Genomic_DNA"/>
</dbReference>
<feature type="region of interest" description="Disordered" evidence="7">
    <location>
        <begin position="1507"/>
        <end position="1550"/>
    </location>
</feature>
<keyword evidence="2" id="KW-0597">Phosphoprotein</keyword>
<feature type="compositionally biased region" description="Low complexity" evidence="7">
    <location>
        <begin position="1212"/>
        <end position="1231"/>
    </location>
</feature>
<keyword evidence="3 8" id="KW-0812">Transmembrane</keyword>
<feature type="transmembrane region" description="Helical" evidence="8">
    <location>
        <begin position="787"/>
        <end position="811"/>
    </location>
</feature>
<evidence type="ECO:0000313" key="13">
    <source>
        <dbReference type="EMBL" id="KRF85391.1"/>
    </source>
</evidence>
<dbReference type="OrthoDB" id="10066605at2759"/>
<reference evidence="10" key="2">
    <citation type="journal article" date="2008" name="Bioinformatics">
        <title>Assembly reconciliation.</title>
        <authorList>
            <person name="Zimin A.V."/>
            <person name="Smith D.R."/>
            <person name="Sutton G."/>
            <person name="Yorke J.A."/>
        </authorList>
    </citation>
    <scope>NUCLEOTIDE SEQUENCE</scope>
    <source>
        <strain evidence="10">TSC#15010-1051.87</strain>
    </source>
</reference>
<feature type="region of interest" description="Disordered" evidence="7">
    <location>
        <begin position="1442"/>
        <end position="1468"/>
    </location>
</feature>
<name>B4MF33_DROVI</name>
<dbReference type="Pfam" id="PF25987">
    <property type="entry name" value="PRRT3"/>
    <property type="match status" value="2"/>
</dbReference>
<organism evidence="10 14">
    <name type="scientific">Drosophila virilis</name>
    <name type="common">Fruit fly</name>
    <dbReference type="NCBI Taxonomy" id="7244"/>
    <lineage>
        <taxon>Eukaryota</taxon>
        <taxon>Metazoa</taxon>
        <taxon>Ecdysozoa</taxon>
        <taxon>Arthropoda</taxon>
        <taxon>Hexapoda</taxon>
        <taxon>Insecta</taxon>
        <taxon>Pterygota</taxon>
        <taxon>Neoptera</taxon>
        <taxon>Endopterygota</taxon>
        <taxon>Diptera</taxon>
        <taxon>Brachycera</taxon>
        <taxon>Muscomorpha</taxon>
        <taxon>Ephydroidea</taxon>
        <taxon>Drosophilidae</taxon>
        <taxon>Drosophila</taxon>
    </lineage>
</organism>
<keyword evidence="6 8" id="KW-0472">Membrane</keyword>
<dbReference type="eggNOG" id="ENOG502QSMJ">
    <property type="taxonomic scope" value="Eukaryota"/>
</dbReference>
<feature type="transmembrane region" description="Helical" evidence="8">
    <location>
        <begin position="869"/>
        <end position="893"/>
    </location>
</feature>
<dbReference type="Proteomes" id="UP000008792">
    <property type="component" value="Unassembled WGS sequence"/>
</dbReference>
<dbReference type="PANTHER" id="PTHR35578:SF6">
    <property type="entry name" value="PROLINE-RICH TRANSMEMBRANE PROTEIN 4"/>
    <property type="match status" value="1"/>
</dbReference>
<keyword evidence="4" id="KW-0732">Signal</keyword>
<feature type="compositionally biased region" description="Low complexity" evidence="7">
    <location>
        <begin position="1525"/>
        <end position="1536"/>
    </location>
</feature>
<feature type="domain" description="Proline-rich transmembrane protein 3/4" evidence="9">
    <location>
        <begin position="671"/>
        <end position="805"/>
    </location>
</feature>
<feature type="compositionally biased region" description="Acidic residues" evidence="7">
    <location>
        <begin position="1458"/>
        <end position="1468"/>
    </location>
</feature>
<feature type="transmembrane region" description="Helical" evidence="8">
    <location>
        <begin position="711"/>
        <end position="734"/>
    </location>
</feature>
<evidence type="ECO:0000256" key="8">
    <source>
        <dbReference type="SAM" id="Phobius"/>
    </source>
</evidence>
<evidence type="ECO:0000313" key="11">
    <source>
        <dbReference type="EMBL" id="KRF85389.1"/>
    </source>
</evidence>
<comment type="subcellular location">
    <subcellularLocation>
        <location evidence="1">Membrane</location>
        <topology evidence="1">Multi-pass membrane protein</topology>
    </subcellularLocation>
</comment>
<reference evidence="10 14" key="1">
    <citation type="journal article" date="2007" name="Nature">
        <title>Evolution of genes and genomes on the Drosophila phylogeny.</title>
        <authorList>
            <consortium name="Drosophila 12 Genomes Consortium"/>
            <person name="Clark A.G."/>
            <person name="Eisen M.B."/>
            <person name="Smith D.R."/>
            <person name="Bergman C.M."/>
            <person name="Oliver B."/>
            <person name="Markow T.A."/>
            <person name="Kaufman T.C."/>
            <person name="Kellis M."/>
            <person name="Gelbart W."/>
            <person name="Iyer V.N."/>
            <person name="Pollard D.A."/>
            <person name="Sackton T.B."/>
            <person name="Larracuente A.M."/>
            <person name="Singh N.D."/>
            <person name="Abad J.P."/>
            <person name="Abt D.N."/>
            <person name="Adryan B."/>
            <person name="Aguade M."/>
            <person name="Akashi H."/>
            <person name="Anderson W.W."/>
            <person name="Aquadro C.F."/>
            <person name="Ardell D.H."/>
            <person name="Arguello R."/>
            <person name="Artieri C.G."/>
            <person name="Barbash D.A."/>
            <person name="Barker D."/>
            <person name="Barsanti P."/>
            <person name="Batterham P."/>
            <person name="Batzoglou S."/>
            <person name="Begun D."/>
            <person name="Bhutkar A."/>
            <person name="Blanco E."/>
            <person name="Bosak S.A."/>
            <person name="Bradley R.K."/>
            <person name="Brand A.D."/>
            <person name="Brent M.R."/>
            <person name="Brooks A.N."/>
            <person name="Brown R.H."/>
            <person name="Butlin R.K."/>
            <person name="Caggese C."/>
            <person name="Calvi B.R."/>
            <person name="Bernardo de Carvalho A."/>
            <person name="Caspi A."/>
            <person name="Castrezana S."/>
            <person name="Celniker S.E."/>
            <person name="Chang J.L."/>
            <person name="Chapple C."/>
            <person name="Chatterji S."/>
            <person name="Chinwalla A."/>
            <person name="Civetta A."/>
            <person name="Clifton S.W."/>
            <person name="Comeron J.M."/>
            <person name="Costello J.C."/>
            <person name="Coyne J.A."/>
            <person name="Daub J."/>
            <person name="David R.G."/>
            <person name="Delcher A.L."/>
            <person name="Delehaunty K."/>
            <person name="Do C.B."/>
            <person name="Ebling H."/>
            <person name="Edwards K."/>
            <person name="Eickbush T."/>
            <person name="Evans J.D."/>
            <person name="Filipski A."/>
            <person name="Findeiss S."/>
            <person name="Freyhult E."/>
            <person name="Fulton L."/>
            <person name="Fulton R."/>
            <person name="Garcia A.C."/>
            <person name="Gardiner A."/>
            <person name="Garfield D.A."/>
            <person name="Garvin B.E."/>
            <person name="Gibson G."/>
            <person name="Gilbert D."/>
            <person name="Gnerre S."/>
            <person name="Godfrey J."/>
            <person name="Good R."/>
            <person name="Gotea V."/>
            <person name="Gravely B."/>
            <person name="Greenberg A.J."/>
            <person name="Griffiths-Jones S."/>
            <person name="Gross S."/>
            <person name="Guigo R."/>
            <person name="Gustafson E.A."/>
            <person name="Haerty W."/>
            <person name="Hahn M.W."/>
            <person name="Halligan D.L."/>
            <person name="Halpern A.L."/>
            <person name="Halter G.M."/>
            <person name="Han M.V."/>
            <person name="Heger A."/>
            <person name="Hillier L."/>
            <person name="Hinrichs A.S."/>
            <person name="Holmes I."/>
            <person name="Hoskins R.A."/>
            <person name="Hubisz M.J."/>
            <person name="Hultmark D."/>
            <person name="Huntley M.A."/>
            <person name="Jaffe D.B."/>
            <person name="Jagadeeshan S."/>
            <person name="Jeck W.R."/>
            <person name="Johnson J."/>
            <person name="Jones C.D."/>
            <person name="Jordan W.C."/>
            <person name="Karpen G.H."/>
            <person name="Kataoka E."/>
            <person name="Keightley P.D."/>
            <person name="Kheradpour P."/>
            <person name="Kirkness E.F."/>
            <person name="Koerich L.B."/>
            <person name="Kristiansen K."/>
            <person name="Kudrna D."/>
            <person name="Kulathinal R.J."/>
            <person name="Kumar S."/>
            <person name="Kwok R."/>
            <person name="Lander E."/>
            <person name="Langley C.H."/>
            <person name="Lapoint R."/>
            <person name="Lazzaro B.P."/>
            <person name="Lee S.J."/>
            <person name="Levesque L."/>
            <person name="Li R."/>
            <person name="Lin C.F."/>
            <person name="Lin M.F."/>
            <person name="Lindblad-Toh K."/>
            <person name="Llopart A."/>
            <person name="Long M."/>
            <person name="Low L."/>
            <person name="Lozovsky E."/>
            <person name="Lu J."/>
            <person name="Luo M."/>
            <person name="Machado C.A."/>
            <person name="Makalowski W."/>
            <person name="Marzo M."/>
            <person name="Matsuda M."/>
            <person name="Matzkin L."/>
            <person name="McAllister B."/>
            <person name="McBride C.S."/>
            <person name="McKernan B."/>
            <person name="McKernan K."/>
            <person name="Mendez-Lago M."/>
            <person name="Minx P."/>
            <person name="Mollenhauer M.U."/>
            <person name="Montooth K."/>
            <person name="Mount S.M."/>
            <person name="Mu X."/>
            <person name="Myers E."/>
            <person name="Negre B."/>
            <person name="Newfeld S."/>
            <person name="Nielsen R."/>
            <person name="Noor M.A."/>
            <person name="O'Grady P."/>
            <person name="Pachter L."/>
            <person name="Papaceit M."/>
            <person name="Parisi M.J."/>
            <person name="Parisi M."/>
            <person name="Parts L."/>
            <person name="Pedersen J.S."/>
            <person name="Pesole G."/>
            <person name="Phillippy A.M."/>
            <person name="Ponting C.P."/>
            <person name="Pop M."/>
            <person name="Porcelli D."/>
            <person name="Powell J.R."/>
            <person name="Prohaska S."/>
            <person name="Pruitt K."/>
            <person name="Puig M."/>
            <person name="Quesneville H."/>
            <person name="Ram K.R."/>
            <person name="Rand D."/>
            <person name="Rasmussen M.D."/>
            <person name="Reed L.K."/>
            <person name="Reenan R."/>
            <person name="Reily A."/>
            <person name="Remington K.A."/>
            <person name="Rieger T.T."/>
            <person name="Ritchie M.G."/>
            <person name="Robin C."/>
            <person name="Rogers Y.H."/>
            <person name="Rohde C."/>
            <person name="Rozas J."/>
            <person name="Rubenfield M.J."/>
            <person name="Ruiz A."/>
            <person name="Russo S."/>
            <person name="Salzberg S.L."/>
            <person name="Sanchez-Gracia A."/>
            <person name="Saranga D.J."/>
            <person name="Sato H."/>
            <person name="Schaeffer S.W."/>
            <person name="Schatz M.C."/>
            <person name="Schlenke T."/>
            <person name="Schwartz R."/>
            <person name="Segarra C."/>
            <person name="Singh R.S."/>
            <person name="Sirot L."/>
            <person name="Sirota M."/>
            <person name="Sisneros N.B."/>
            <person name="Smith C.D."/>
            <person name="Smith T.F."/>
            <person name="Spieth J."/>
            <person name="Stage D.E."/>
            <person name="Stark A."/>
            <person name="Stephan W."/>
            <person name="Strausberg R.L."/>
            <person name="Strempel S."/>
            <person name="Sturgill D."/>
            <person name="Sutton G."/>
            <person name="Sutton G.G."/>
            <person name="Tao W."/>
            <person name="Teichmann S."/>
            <person name="Tobari Y.N."/>
            <person name="Tomimura Y."/>
            <person name="Tsolas J.M."/>
            <person name="Valente V.L."/>
            <person name="Venter E."/>
            <person name="Venter J.C."/>
            <person name="Vicario S."/>
            <person name="Vieira F.G."/>
            <person name="Vilella A.J."/>
            <person name="Villasante A."/>
            <person name="Walenz B."/>
            <person name="Wang J."/>
            <person name="Wasserman M."/>
            <person name="Watts T."/>
            <person name="Wilson D."/>
            <person name="Wilson R.K."/>
            <person name="Wing R.A."/>
            <person name="Wolfner M.F."/>
            <person name="Wong A."/>
            <person name="Wong G.K."/>
            <person name="Wu C.I."/>
            <person name="Wu G."/>
            <person name="Yamamoto D."/>
            <person name="Yang H.P."/>
            <person name="Yang S.P."/>
            <person name="Yorke J.A."/>
            <person name="Yoshida K."/>
            <person name="Zdobnov E."/>
            <person name="Zhang P."/>
            <person name="Zhang Y."/>
            <person name="Zimin A.V."/>
            <person name="Baldwin J."/>
            <person name="Abdouelleil A."/>
            <person name="Abdulkadir J."/>
            <person name="Abebe A."/>
            <person name="Abera B."/>
            <person name="Abreu J."/>
            <person name="Acer S.C."/>
            <person name="Aftuck L."/>
            <person name="Alexander A."/>
            <person name="An P."/>
            <person name="Anderson E."/>
            <person name="Anderson S."/>
            <person name="Arachi H."/>
            <person name="Azer M."/>
            <person name="Bachantsang P."/>
            <person name="Barry A."/>
            <person name="Bayul T."/>
            <person name="Berlin A."/>
            <person name="Bessette D."/>
            <person name="Bloom T."/>
            <person name="Blye J."/>
            <person name="Boguslavskiy L."/>
            <person name="Bonnet C."/>
            <person name="Boukhgalter B."/>
            <person name="Bourzgui I."/>
            <person name="Brown A."/>
            <person name="Cahill P."/>
            <person name="Channer S."/>
            <person name="Cheshatsang Y."/>
            <person name="Chuda L."/>
            <person name="Citroen M."/>
            <person name="Collymore A."/>
            <person name="Cooke P."/>
            <person name="Costello M."/>
            <person name="D'Aco K."/>
            <person name="Daza R."/>
            <person name="De Haan G."/>
            <person name="DeGray S."/>
            <person name="DeMaso C."/>
            <person name="Dhargay N."/>
            <person name="Dooley K."/>
            <person name="Dooley E."/>
            <person name="Doricent M."/>
            <person name="Dorje P."/>
            <person name="Dorjee K."/>
            <person name="Dupes A."/>
            <person name="Elong R."/>
            <person name="Falk J."/>
            <person name="Farina A."/>
            <person name="Faro S."/>
            <person name="Ferguson D."/>
            <person name="Fisher S."/>
            <person name="Foley C.D."/>
            <person name="Franke A."/>
            <person name="Friedrich D."/>
            <person name="Gadbois L."/>
            <person name="Gearin G."/>
            <person name="Gearin C.R."/>
            <person name="Giannoukos G."/>
            <person name="Goode T."/>
            <person name="Graham J."/>
            <person name="Grandbois E."/>
            <person name="Grewal S."/>
            <person name="Gyaltsen K."/>
            <person name="Hafez N."/>
            <person name="Hagos B."/>
            <person name="Hall J."/>
            <person name="Henson C."/>
            <person name="Hollinger A."/>
            <person name="Honan T."/>
            <person name="Huard M.D."/>
            <person name="Hughes L."/>
            <person name="Hurhula B."/>
            <person name="Husby M.E."/>
            <person name="Kamat A."/>
            <person name="Kanga B."/>
            <person name="Kashin S."/>
            <person name="Khazanovich D."/>
            <person name="Kisner P."/>
            <person name="Lance K."/>
            <person name="Lara M."/>
            <person name="Lee W."/>
            <person name="Lennon N."/>
            <person name="Letendre F."/>
            <person name="LeVine R."/>
            <person name="Lipovsky A."/>
            <person name="Liu X."/>
            <person name="Liu J."/>
            <person name="Liu S."/>
            <person name="Lokyitsang T."/>
            <person name="Lokyitsang Y."/>
            <person name="Lubonja R."/>
            <person name="Lui A."/>
            <person name="MacDonald P."/>
            <person name="Magnisalis V."/>
            <person name="Maru K."/>
            <person name="Matthews C."/>
            <person name="McCusker W."/>
            <person name="McDonough S."/>
            <person name="Mehta T."/>
            <person name="Meldrim J."/>
            <person name="Meneus L."/>
            <person name="Mihai O."/>
            <person name="Mihalev A."/>
            <person name="Mihova T."/>
            <person name="Mittelman R."/>
            <person name="Mlenga V."/>
            <person name="Montmayeur A."/>
            <person name="Mulrain L."/>
            <person name="Navidi A."/>
            <person name="Naylor J."/>
            <person name="Negash T."/>
            <person name="Nguyen T."/>
            <person name="Nguyen N."/>
            <person name="Nicol R."/>
            <person name="Norbu C."/>
            <person name="Norbu N."/>
            <person name="Novod N."/>
            <person name="O'Neill B."/>
            <person name="Osman S."/>
            <person name="Markiewicz E."/>
            <person name="Oyono O.L."/>
            <person name="Patti C."/>
            <person name="Phunkhang P."/>
            <person name="Pierre F."/>
            <person name="Priest M."/>
            <person name="Raghuraman S."/>
            <person name="Rege F."/>
            <person name="Reyes R."/>
            <person name="Rise C."/>
            <person name="Rogov P."/>
            <person name="Ross K."/>
            <person name="Ryan E."/>
            <person name="Settipalli S."/>
            <person name="Shea T."/>
            <person name="Sherpa N."/>
            <person name="Shi L."/>
            <person name="Shih D."/>
            <person name="Sparrow T."/>
            <person name="Spaulding J."/>
            <person name="Stalker J."/>
            <person name="Stange-Thomann N."/>
            <person name="Stavropoulos S."/>
            <person name="Stone C."/>
            <person name="Strader C."/>
            <person name="Tesfaye S."/>
            <person name="Thomson T."/>
            <person name="Thoulutsang Y."/>
            <person name="Thoulutsang D."/>
            <person name="Topham K."/>
            <person name="Topping I."/>
            <person name="Tsamla T."/>
            <person name="Vassiliev H."/>
            <person name="Vo A."/>
            <person name="Wangchuk T."/>
            <person name="Wangdi T."/>
            <person name="Weiand M."/>
            <person name="Wilkinson J."/>
            <person name="Wilson A."/>
            <person name="Yadav S."/>
            <person name="Young G."/>
            <person name="Yu Q."/>
            <person name="Zembek L."/>
            <person name="Zhong D."/>
            <person name="Zimmer A."/>
            <person name="Zwirko Z."/>
            <person name="Jaffe D.B."/>
            <person name="Alvarez P."/>
            <person name="Brockman W."/>
            <person name="Butler J."/>
            <person name="Chin C."/>
            <person name="Gnerre S."/>
            <person name="Grabherr M."/>
            <person name="Kleber M."/>
            <person name="Mauceli E."/>
            <person name="MacCallum I."/>
        </authorList>
    </citation>
    <scope>NUCLEOTIDE SEQUENCE [LARGE SCALE GENOMIC DNA]</scope>
    <source>
        <strain evidence="10">TSC#15010-1051.87</strain>
        <strain evidence="14">Tucson 15010-1051.87</strain>
    </source>
</reference>
<keyword evidence="14" id="KW-1185">Reference proteome</keyword>
<feature type="region of interest" description="Disordered" evidence="7">
    <location>
        <begin position="151"/>
        <end position="181"/>
    </location>
</feature>
<dbReference type="HOGENOM" id="CLU_004463_0_0_1"/>
<dbReference type="InParanoid" id="B4MF33"/>
<feature type="region of interest" description="Disordered" evidence="7">
    <location>
        <begin position="1291"/>
        <end position="1324"/>
    </location>
</feature>
<feature type="compositionally biased region" description="Polar residues" evidence="7">
    <location>
        <begin position="1599"/>
        <end position="1613"/>
    </location>
</feature>
<feature type="compositionally biased region" description="Low complexity" evidence="7">
    <location>
        <begin position="556"/>
        <end position="577"/>
    </location>
</feature>
<feature type="compositionally biased region" description="Polar residues" evidence="7">
    <location>
        <begin position="157"/>
        <end position="178"/>
    </location>
</feature>
<evidence type="ECO:0000256" key="3">
    <source>
        <dbReference type="ARBA" id="ARBA00022692"/>
    </source>
</evidence>
<feature type="region of interest" description="Disordered" evidence="7">
    <location>
        <begin position="1209"/>
        <end position="1231"/>
    </location>
</feature>
<feature type="transmembrane region" description="Helical" evidence="8">
    <location>
        <begin position="914"/>
        <end position="937"/>
    </location>
</feature>
<feature type="transmembrane region" description="Helical" evidence="8">
    <location>
        <begin position="678"/>
        <end position="699"/>
    </location>
</feature>